<dbReference type="AlphaFoldDB" id="A0A6J4NBP0"/>
<dbReference type="EMBL" id="CADCUM010000064">
    <property type="protein sequence ID" value="CAA9378323.1"/>
    <property type="molecule type" value="Genomic_DNA"/>
</dbReference>
<name>A0A6J4NBP0_9ACTN</name>
<evidence type="ECO:0000259" key="2">
    <source>
        <dbReference type="SMART" id="SM00858"/>
    </source>
</evidence>
<accession>A0A6J4NBP0</accession>
<proteinExistence type="predicted"/>
<reference evidence="3" key="1">
    <citation type="submission" date="2020-02" db="EMBL/GenBank/DDBJ databases">
        <authorList>
            <person name="Meier V. D."/>
        </authorList>
    </citation>
    <scope>NUCLEOTIDE SEQUENCE</scope>
    <source>
        <strain evidence="3">AVDCRST_MAG32</strain>
    </source>
</reference>
<organism evidence="3">
    <name type="scientific">uncultured Nocardioides sp</name>
    <dbReference type="NCBI Taxonomy" id="198441"/>
    <lineage>
        <taxon>Bacteria</taxon>
        <taxon>Bacillati</taxon>
        <taxon>Actinomycetota</taxon>
        <taxon>Actinomycetes</taxon>
        <taxon>Propionibacteriales</taxon>
        <taxon>Nocardioidaceae</taxon>
        <taxon>Nocardioides</taxon>
        <taxon>environmental samples</taxon>
    </lineage>
</organism>
<sequence>MAVVSRTPHPTDVPPALRPATRGWRDPRLWVGLALVAGSVVAGARILASADDTTAVWAASDDLAVGEVLTADDLTSTRVRFADDADAGRYLPVQEQLPDELTLTRDLGAGELVPAAALGEAVGEETVSVSISLPAEQVPTGVTDGSRVDVWTVPEQRGRRAAAELVLQDVAVLEAPLVADSFAAATGRQVVLAVPEDDQESLAVILAGSGGESLRIVGRGRS</sequence>
<gene>
    <name evidence="3" type="ORF">AVDCRST_MAG32-1573</name>
</gene>
<feature type="region of interest" description="Disordered" evidence="1">
    <location>
        <begin position="1"/>
        <end position="20"/>
    </location>
</feature>
<dbReference type="InterPro" id="IPR013974">
    <property type="entry name" value="SAF"/>
</dbReference>
<feature type="domain" description="SAF" evidence="2">
    <location>
        <begin position="54"/>
        <end position="119"/>
    </location>
</feature>
<protein>
    <recommendedName>
        <fullName evidence="2">SAF domain-containing protein</fullName>
    </recommendedName>
</protein>
<evidence type="ECO:0000313" key="3">
    <source>
        <dbReference type="EMBL" id="CAA9378323.1"/>
    </source>
</evidence>
<dbReference type="SMART" id="SM00858">
    <property type="entry name" value="SAF"/>
    <property type="match status" value="1"/>
</dbReference>
<evidence type="ECO:0000256" key="1">
    <source>
        <dbReference type="SAM" id="MobiDB-lite"/>
    </source>
</evidence>